<keyword evidence="6" id="KW-1185">Reference proteome</keyword>
<evidence type="ECO:0000313" key="5">
    <source>
        <dbReference type="EMBL" id="MDQ0422548.1"/>
    </source>
</evidence>
<dbReference type="RefSeq" id="WP_307375195.1">
    <property type="nucleotide sequence ID" value="NZ_JAUSUW010000011.1"/>
</dbReference>
<dbReference type="EMBL" id="JAUSUW010000011">
    <property type="protein sequence ID" value="MDQ0422548.1"/>
    <property type="molecule type" value="Genomic_DNA"/>
</dbReference>
<dbReference type="Pfam" id="PF01638">
    <property type="entry name" value="HxlR"/>
    <property type="match status" value="1"/>
</dbReference>
<accession>A0ABU0GB76</accession>
<dbReference type="GO" id="GO:0003677">
    <property type="term" value="F:DNA binding"/>
    <property type="evidence" value="ECO:0007669"/>
    <property type="project" value="UniProtKB-KW"/>
</dbReference>
<evidence type="ECO:0000256" key="1">
    <source>
        <dbReference type="ARBA" id="ARBA00023015"/>
    </source>
</evidence>
<organism evidence="5 6">
    <name type="scientific">Peteryoungia aggregata LMG 23059</name>
    <dbReference type="NCBI Taxonomy" id="1368425"/>
    <lineage>
        <taxon>Bacteria</taxon>
        <taxon>Pseudomonadati</taxon>
        <taxon>Pseudomonadota</taxon>
        <taxon>Alphaproteobacteria</taxon>
        <taxon>Hyphomicrobiales</taxon>
        <taxon>Rhizobiaceae</taxon>
        <taxon>Peteryoungia</taxon>
    </lineage>
</organism>
<dbReference type="InterPro" id="IPR036390">
    <property type="entry name" value="WH_DNA-bd_sf"/>
</dbReference>
<evidence type="ECO:0000256" key="2">
    <source>
        <dbReference type="ARBA" id="ARBA00023125"/>
    </source>
</evidence>
<name>A0ABU0GB76_9HYPH</name>
<reference evidence="5 6" key="1">
    <citation type="submission" date="2023-07" db="EMBL/GenBank/DDBJ databases">
        <title>Genomic Encyclopedia of Type Strains, Phase IV (KMG-IV): sequencing the most valuable type-strain genomes for metagenomic binning, comparative biology and taxonomic classification.</title>
        <authorList>
            <person name="Goeker M."/>
        </authorList>
    </citation>
    <scope>NUCLEOTIDE SEQUENCE [LARGE SCALE GENOMIC DNA]</scope>
    <source>
        <strain evidence="5 6">DSM 1111</strain>
    </source>
</reference>
<dbReference type="InterPro" id="IPR002577">
    <property type="entry name" value="HTH_HxlR"/>
</dbReference>
<keyword evidence="2 5" id="KW-0238">DNA-binding</keyword>
<comment type="caution">
    <text evidence="5">The sequence shown here is derived from an EMBL/GenBank/DDBJ whole genome shotgun (WGS) entry which is preliminary data.</text>
</comment>
<dbReference type="Proteomes" id="UP001238496">
    <property type="component" value="Unassembled WGS sequence"/>
</dbReference>
<dbReference type="SUPFAM" id="SSF46785">
    <property type="entry name" value="Winged helix' DNA-binding domain"/>
    <property type="match status" value="1"/>
</dbReference>
<gene>
    <name evidence="5" type="ORF">J2045_003596</name>
</gene>
<keyword evidence="1" id="KW-0805">Transcription regulation</keyword>
<dbReference type="PANTHER" id="PTHR33204">
    <property type="entry name" value="TRANSCRIPTIONAL REGULATOR, MARR FAMILY"/>
    <property type="match status" value="1"/>
</dbReference>
<evidence type="ECO:0000259" key="4">
    <source>
        <dbReference type="PROSITE" id="PS51118"/>
    </source>
</evidence>
<sequence length="125" mass="14266">MKDLVSRCPIEEVMQVLSGRWPTLLIYYLQEGTKRFSDLRRDNPTISHKMLTLELRKLEQAGIVVRTEFDGYPLRVEYDLTLAGKRLVPLIDALGDWWDSCGTIPVDQGVTVPDQDGHQRAQQPG</sequence>
<dbReference type="InterPro" id="IPR036388">
    <property type="entry name" value="WH-like_DNA-bd_sf"/>
</dbReference>
<protein>
    <submittedName>
        <fullName evidence="5">DNA-binding HxlR family transcriptional regulator</fullName>
    </submittedName>
</protein>
<feature type="domain" description="HTH hxlR-type" evidence="4">
    <location>
        <begin position="8"/>
        <end position="106"/>
    </location>
</feature>
<keyword evidence="3" id="KW-0804">Transcription</keyword>
<proteinExistence type="predicted"/>
<dbReference type="Gene3D" id="1.10.10.10">
    <property type="entry name" value="Winged helix-like DNA-binding domain superfamily/Winged helix DNA-binding domain"/>
    <property type="match status" value="1"/>
</dbReference>
<dbReference type="PROSITE" id="PS51118">
    <property type="entry name" value="HTH_HXLR"/>
    <property type="match status" value="1"/>
</dbReference>
<evidence type="ECO:0000313" key="6">
    <source>
        <dbReference type="Proteomes" id="UP001238496"/>
    </source>
</evidence>
<evidence type="ECO:0000256" key="3">
    <source>
        <dbReference type="ARBA" id="ARBA00023163"/>
    </source>
</evidence>